<gene>
    <name evidence="9" type="ORF">HHK36_027996</name>
</gene>
<evidence type="ECO:0000256" key="1">
    <source>
        <dbReference type="ARBA" id="ARBA00004613"/>
    </source>
</evidence>
<name>A0A834YFT5_TETSI</name>
<protein>
    <recommendedName>
        <fullName evidence="11">GDSL esterase/lipase</fullName>
    </recommendedName>
</protein>
<dbReference type="Pfam" id="PF00657">
    <property type="entry name" value="Lipase_GDSL"/>
    <property type="match status" value="1"/>
</dbReference>
<dbReference type="CDD" id="cd01837">
    <property type="entry name" value="SGNH_plant_lipase_like"/>
    <property type="match status" value="1"/>
</dbReference>
<keyword evidence="5" id="KW-0378">Hydrolase</keyword>
<dbReference type="Gene3D" id="3.40.50.1110">
    <property type="entry name" value="SGNH hydrolase"/>
    <property type="match status" value="1"/>
</dbReference>
<feature type="chain" id="PRO_5032837710" description="GDSL esterase/lipase" evidence="8">
    <location>
        <begin position="21"/>
        <end position="313"/>
    </location>
</feature>
<proteinExistence type="inferred from homology"/>
<evidence type="ECO:0000313" key="9">
    <source>
        <dbReference type="EMBL" id="KAF8380509.1"/>
    </source>
</evidence>
<keyword evidence="10" id="KW-1185">Reference proteome</keyword>
<comment type="similarity">
    <text evidence="2">Belongs to the 'GDSL' lipolytic enzyme family.</text>
</comment>
<dbReference type="InterPro" id="IPR001087">
    <property type="entry name" value="GDSL"/>
</dbReference>
<evidence type="ECO:0000256" key="6">
    <source>
        <dbReference type="ARBA" id="ARBA00022963"/>
    </source>
</evidence>
<evidence type="ECO:0008006" key="11">
    <source>
        <dbReference type="Google" id="ProtNLM"/>
    </source>
</evidence>
<dbReference type="InterPro" id="IPR035669">
    <property type="entry name" value="SGNH_plant_lipase-like"/>
</dbReference>
<dbReference type="OrthoDB" id="1600564at2759"/>
<sequence>MVLFHLALFLLLMKPNDSVGAPGVFIFGDSLADSAEMLGLPYAPPFSDPSTSGQQTLQGVNYASAAAGILDETGKQYMGPTPFNKQIEHFQQTVSRIYTMFGQNSTAVYEYLSRIVIIVSIGSNDYLNNYLRPDIYSTSSQYTPLAFSNLLVQQIAQQLVTLYNMGARRFVVYSLGPIGCTPNQLVGQSCAERVNQMVVLFNSALRSLIIDLNLHLPGARLSYVDVYGILTDILINPSTYGFSVTGQGCCGVENGRAQWNCIAGATPCNNRNSYIFWDSLHPTEAVSRVVAQRSFLGPPSDIYPLNIQQLASM</sequence>
<dbReference type="PANTHER" id="PTHR45650">
    <property type="entry name" value="GDSL-LIKE LIPASE/ACYLHYDROLASE-RELATED"/>
    <property type="match status" value="1"/>
</dbReference>
<dbReference type="OMA" id="QYTPLAF"/>
<reference evidence="9 10" key="1">
    <citation type="submission" date="2020-04" db="EMBL/GenBank/DDBJ databases">
        <title>Plant Genome Project.</title>
        <authorList>
            <person name="Zhang R.-G."/>
        </authorList>
    </citation>
    <scope>NUCLEOTIDE SEQUENCE [LARGE SCALE GENOMIC DNA]</scope>
    <source>
        <strain evidence="9">YNK0</strain>
        <tissue evidence="9">Leaf</tissue>
    </source>
</reference>
<dbReference type="SUPFAM" id="SSF52266">
    <property type="entry name" value="SGNH hydrolase"/>
    <property type="match status" value="1"/>
</dbReference>
<evidence type="ECO:0000256" key="2">
    <source>
        <dbReference type="ARBA" id="ARBA00008668"/>
    </source>
</evidence>
<evidence type="ECO:0000256" key="4">
    <source>
        <dbReference type="ARBA" id="ARBA00022729"/>
    </source>
</evidence>
<dbReference type="PANTHER" id="PTHR45650:SF55">
    <property type="entry name" value="GDSL ESTERASE_LIPASE"/>
    <property type="match status" value="1"/>
</dbReference>
<keyword evidence="7" id="KW-0443">Lipid metabolism</keyword>
<organism evidence="9 10">
    <name type="scientific">Tetracentron sinense</name>
    <name type="common">Spur-leaf</name>
    <dbReference type="NCBI Taxonomy" id="13715"/>
    <lineage>
        <taxon>Eukaryota</taxon>
        <taxon>Viridiplantae</taxon>
        <taxon>Streptophyta</taxon>
        <taxon>Embryophyta</taxon>
        <taxon>Tracheophyta</taxon>
        <taxon>Spermatophyta</taxon>
        <taxon>Magnoliopsida</taxon>
        <taxon>Trochodendrales</taxon>
        <taxon>Trochodendraceae</taxon>
        <taxon>Tetracentron</taxon>
    </lineage>
</organism>
<dbReference type="GO" id="GO:0016788">
    <property type="term" value="F:hydrolase activity, acting on ester bonds"/>
    <property type="evidence" value="ECO:0007669"/>
    <property type="project" value="InterPro"/>
</dbReference>
<dbReference type="Proteomes" id="UP000655225">
    <property type="component" value="Unassembled WGS sequence"/>
</dbReference>
<evidence type="ECO:0000256" key="5">
    <source>
        <dbReference type="ARBA" id="ARBA00022801"/>
    </source>
</evidence>
<keyword evidence="3" id="KW-0964">Secreted</keyword>
<keyword evidence="4 8" id="KW-0732">Signal</keyword>
<dbReference type="InterPro" id="IPR036514">
    <property type="entry name" value="SGNH_hydro_sf"/>
</dbReference>
<dbReference type="GO" id="GO:0016042">
    <property type="term" value="P:lipid catabolic process"/>
    <property type="evidence" value="ECO:0007669"/>
    <property type="project" value="UniProtKB-KW"/>
</dbReference>
<dbReference type="GO" id="GO:0005576">
    <property type="term" value="C:extracellular region"/>
    <property type="evidence" value="ECO:0007669"/>
    <property type="project" value="UniProtKB-SubCell"/>
</dbReference>
<dbReference type="AlphaFoldDB" id="A0A834YFT5"/>
<dbReference type="EMBL" id="JABCRI010000021">
    <property type="protein sequence ID" value="KAF8380509.1"/>
    <property type="molecule type" value="Genomic_DNA"/>
</dbReference>
<evidence type="ECO:0000256" key="7">
    <source>
        <dbReference type="ARBA" id="ARBA00023098"/>
    </source>
</evidence>
<keyword evidence="6" id="KW-0442">Lipid degradation</keyword>
<evidence type="ECO:0000256" key="3">
    <source>
        <dbReference type="ARBA" id="ARBA00022525"/>
    </source>
</evidence>
<evidence type="ECO:0000256" key="8">
    <source>
        <dbReference type="SAM" id="SignalP"/>
    </source>
</evidence>
<feature type="signal peptide" evidence="8">
    <location>
        <begin position="1"/>
        <end position="20"/>
    </location>
</feature>
<accession>A0A834YFT5</accession>
<evidence type="ECO:0000313" key="10">
    <source>
        <dbReference type="Proteomes" id="UP000655225"/>
    </source>
</evidence>
<comment type="caution">
    <text evidence="9">The sequence shown here is derived from an EMBL/GenBank/DDBJ whole genome shotgun (WGS) entry which is preliminary data.</text>
</comment>
<dbReference type="InterPro" id="IPR051238">
    <property type="entry name" value="GDSL_esterase/lipase"/>
</dbReference>
<comment type="subcellular location">
    <subcellularLocation>
        <location evidence="1">Secreted</location>
    </subcellularLocation>
</comment>